<name>A0A327KKR9_9BRAD</name>
<dbReference type="Gene3D" id="3.40.50.1010">
    <property type="entry name" value="5'-nuclease"/>
    <property type="match status" value="1"/>
</dbReference>
<dbReference type="SUPFAM" id="SSF88723">
    <property type="entry name" value="PIN domain-like"/>
    <property type="match status" value="1"/>
</dbReference>
<dbReference type="EMBL" id="NPEU01000142">
    <property type="protein sequence ID" value="RAI38123.1"/>
    <property type="molecule type" value="Genomic_DNA"/>
</dbReference>
<dbReference type="InterPro" id="IPR029060">
    <property type="entry name" value="PIN-like_dom_sf"/>
</dbReference>
<dbReference type="AlphaFoldDB" id="A0A327KKR9"/>
<feature type="domain" description="PIN" evidence="1">
    <location>
        <begin position="2"/>
        <end position="123"/>
    </location>
</feature>
<reference evidence="2 3" key="1">
    <citation type="submission" date="2017-07" db="EMBL/GenBank/DDBJ databases">
        <title>Draft Genome Sequences of Select Purple Nonsulfur Bacteria.</title>
        <authorList>
            <person name="Lasarre B."/>
            <person name="Mckinlay J.B."/>
        </authorList>
    </citation>
    <scope>NUCLEOTIDE SEQUENCE [LARGE SCALE GENOMIC DNA]</scope>
    <source>
        <strain evidence="2 3">DSM 11907</strain>
    </source>
</reference>
<evidence type="ECO:0000259" key="1">
    <source>
        <dbReference type="Pfam" id="PF01850"/>
    </source>
</evidence>
<evidence type="ECO:0000313" key="2">
    <source>
        <dbReference type="EMBL" id="RAI38123.1"/>
    </source>
</evidence>
<dbReference type="CDD" id="cd09874">
    <property type="entry name" value="PIN_MT3492-like"/>
    <property type="match status" value="1"/>
</dbReference>
<organism evidence="2 3">
    <name type="scientific">Rhodoplanes elegans</name>
    <dbReference type="NCBI Taxonomy" id="29408"/>
    <lineage>
        <taxon>Bacteria</taxon>
        <taxon>Pseudomonadati</taxon>
        <taxon>Pseudomonadota</taxon>
        <taxon>Alphaproteobacteria</taxon>
        <taxon>Hyphomicrobiales</taxon>
        <taxon>Nitrobacteraceae</taxon>
        <taxon>Rhodoplanes</taxon>
    </lineage>
</organism>
<comment type="caution">
    <text evidence="2">The sequence shown here is derived from an EMBL/GenBank/DDBJ whole genome shotgun (WGS) entry which is preliminary data.</text>
</comment>
<keyword evidence="3" id="KW-1185">Reference proteome</keyword>
<dbReference type="OrthoDB" id="7204339at2"/>
<accession>A0A327KKR9</accession>
<dbReference type="Proteomes" id="UP000248863">
    <property type="component" value="Unassembled WGS sequence"/>
</dbReference>
<dbReference type="Pfam" id="PF01850">
    <property type="entry name" value="PIN"/>
    <property type="match status" value="1"/>
</dbReference>
<gene>
    <name evidence="2" type="ORF">CH338_13765</name>
</gene>
<sequence>MLVSLFARDSNSDRASAILRETVPVLLISDFATAEFSAAIARRVRASGLTLQEAQEVFVNFDAWTTRIAQRVETIAADISVATAFVRRLDLNLRTPDAINIAIAQRIGARLFTFDIGMEAVARKLGVPLLEHGATNPP</sequence>
<proteinExistence type="predicted"/>
<evidence type="ECO:0000313" key="3">
    <source>
        <dbReference type="Proteomes" id="UP000248863"/>
    </source>
</evidence>
<protein>
    <recommendedName>
        <fullName evidence="1">PIN domain-containing protein</fullName>
    </recommendedName>
</protein>
<dbReference type="InterPro" id="IPR002716">
    <property type="entry name" value="PIN_dom"/>
</dbReference>